<dbReference type="STRING" id="1440763.BJI69_18255"/>
<dbReference type="KEGG" id="lrz:BJI69_18255"/>
<reference evidence="2" key="1">
    <citation type="submission" date="2016-09" db="EMBL/GenBank/DDBJ databases">
        <authorList>
            <person name="Lysoe E."/>
        </authorList>
    </citation>
    <scope>NUCLEOTIDE SEQUENCE [LARGE SCALE GENOMIC DNA]</scope>
    <source>
        <strain evidence="2">LJ96T</strain>
    </source>
</reference>
<protein>
    <submittedName>
        <fullName evidence="1">Methyltransferase</fullName>
    </submittedName>
</protein>
<dbReference type="GO" id="GO:0032259">
    <property type="term" value="P:methylation"/>
    <property type="evidence" value="ECO:0007669"/>
    <property type="project" value="UniProtKB-KW"/>
</dbReference>
<proteinExistence type="predicted"/>
<dbReference type="AlphaFoldDB" id="A0A0G9HH42"/>
<dbReference type="CDD" id="cd02440">
    <property type="entry name" value="AdoMet_MTases"/>
    <property type="match status" value="1"/>
</dbReference>
<dbReference type="Proteomes" id="UP000182987">
    <property type="component" value="Chromosome"/>
</dbReference>
<keyword evidence="2" id="KW-1185">Reference proteome</keyword>
<dbReference type="PATRIC" id="fig|1440763.5.peg.1949"/>
<dbReference type="Gene3D" id="3.40.50.150">
    <property type="entry name" value="Vaccinia Virus protein VP39"/>
    <property type="match status" value="1"/>
</dbReference>
<dbReference type="Pfam" id="PF13578">
    <property type="entry name" value="Methyltransf_24"/>
    <property type="match status" value="1"/>
</dbReference>
<dbReference type="PANTHER" id="PTHR43167:SF1">
    <property type="entry name" value="PUTATIVE (AFU_ORTHOLOGUE AFUA_6G01830)-RELATED"/>
    <property type="match status" value="1"/>
</dbReference>
<organism evidence="1 2">
    <name type="scientific">Luteibacter rhizovicinus DSM 16549</name>
    <dbReference type="NCBI Taxonomy" id="1440763"/>
    <lineage>
        <taxon>Bacteria</taxon>
        <taxon>Pseudomonadati</taxon>
        <taxon>Pseudomonadota</taxon>
        <taxon>Gammaproteobacteria</taxon>
        <taxon>Lysobacterales</taxon>
        <taxon>Rhodanobacteraceae</taxon>
        <taxon>Luteibacter</taxon>
    </lineage>
</organism>
<evidence type="ECO:0000313" key="1">
    <source>
        <dbReference type="EMBL" id="APG05653.1"/>
    </source>
</evidence>
<dbReference type="EMBL" id="CP017480">
    <property type="protein sequence ID" value="APG05653.1"/>
    <property type="molecule type" value="Genomic_DNA"/>
</dbReference>
<keyword evidence="1" id="KW-0808">Transferase</keyword>
<name>A0A0G9HH42_9GAMM</name>
<dbReference type="OrthoDB" id="9799672at2"/>
<evidence type="ECO:0000313" key="2">
    <source>
        <dbReference type="Proteomes" id="UP000182987"/>
    </source>
</evidence>
<accession>A0A0G9HH42</accession>
<dbReference type="RefSeq" id="WP_046967665.1">
    <property type="nucleotide sequence ID" value="NZ_CP017480.1"/>
</dbReference>
<keyword evidence="1" id="KW-0489">Methyltransferase</keyword>
<dbReference type="InterPro" id="IPR029063">
    <property type="entry name" value="SAM-dependent_MTases_sf"/>
</dbReference>
<gene>
    <name evidence="1" type="ORF">BJI69_18255</name>
</gene>
<dbReference type="PROSITE" id="PS51682">
    <property type="entry name" value="SAM_OMT_I"/>
    <property type="match status" value="1"/>
</dbReference>
<dbReference type="SUPFAM" id="SSF53335">
    <property type="entry name" value="S-adenosyl-L-methionine-dependent methyltransferases"/>
    <property type="match status" value="1"/>
</dbReference>
<dbReference type="PANTHER" id="PTHR43167">
    <property type="entry name" value="PUTATIVE (AFU_ORTHOLOGUE AFUA_6G01830)-RELATED"/>
    <property type="match status" value="1"/>
</dbReference>
<sequence>MSTMTSARVTEVLTRLHQDAEAADHPFMQKMMAALEASGDTIEQAAAQLIADERANYPAVYNDHAEHFLSVTPDYGRFLYAMARATKATRIVEFGTSMGISTIYLAAALRDNGGGQLVGSELEPGKVARARAHIASAGLADLVDIRQGDALETLKDIAGDIDLVLIDGAWSLYLPVLKLLEPRLRPGAVVLAENAFDEDYLGYIRDPAHGYVAQTLPIDAGRGNEFAVRILD</sequence>
<dbReference type="GO" id="GO:0008171">
    <property type="term" value="F:O-methyltransferase activity"/>
    <property type="evidence" value="ECO:0007669"/>
    <property type="project" value="InterPro"/>
</dbReference>
<dbReference type="InterPro" id="IPR002935">
    <property type="entry name" value="SAM_O-MeTrfase"/>
</dbReference>